<name>A0AAV8VAT4_9CUCU</name>
<gene>
    <name evidence="1" type="ORF">NQ315_015268</name>
</gene>
<keyword evidence="2" id="KW-1185">Reference proteome</keyword>
<protein>
    <submittedName>
        <fullName evidence="1">Uncharacterized protein</fullName>
    </submittedName>
</protein>
<proteinExistence type="predicted"/>
<organism evidence="1 2">
    <name type="scientific">Exocentrus adspersus</name>
    <dbReference type="NCBI Taxonomy" id="1586481"/>
    <lineage>
        <taxon>Eukaryota</taxon>
        <taxon>Metazoa</taxon>
        <taxon>Ecdysozoa</taxon>
        <taxon>Arthropoda</taxon>
        <taxon>Hexapoda</taxon>
        <taxon>Insecta</taxon>
        <taxon>Pterygota</taxon>
        <taxon>Neoptera</taxon>
        <taxon>Endopterygota</taxon>
        <taxon>Coleoptera</taxon>
        <taxon>Polyphaga</taxon>
        <taxon>Cucujiformia</taxon>
        <taxon>Chrysomeloidea</taxon>
        <taxon>Cerambycidae</taxon>
        <taxon>Lamiinae</taxon>
        <taxon>Acanthocinini</taxon>
        <taxon>Exocentrus</taxon>
    </lineage>
</organism>
<evidence type="ECO:0000313" key="1">
    <source>
        <dbReference type="EMBL" id="KAJ8911265.1"/>
    </source>
</evidence>
<dbReference type="EMBL" id="JANEYG010000203">
    <property type="protein sequence ID" value="KAJ8911265.1"/>
    <property type="molecule type" value="Genomic_DNA"/>
</dbReference>
<dbReference type="Proteomes" id="UP001159042">
    <property type="component" value="Unassembled WGS sequence"/>
</dbReference>
<evidence type="ECO:0000313" key="2">
    <source>
        <dbReference type="Proteomes" id="UP001159042"/>
    </source>
</evidence>
<dbReference type="AlphaFoldDB" id="A0AAV8VAT4"/>
<accession>A0AAV8VAT4</accession>
<sequence length="105" mass="12086">MDLSKVNEMSLLAFKPTIPLRNLKIDEKYRILGIKKITGGKYGDSLIAELEEVRRIQTFLPKRLIPSLNRPLGRLRYQAVLLSQSRSEGIRSSNIRPLIERLLLD</sequence>
<reference evidence="1 2" key="1">
    <citation type="journal article" date="2023" name="Insect Mol. Biol.">
        <title>Genome sequencing provides insights into the evolution of gene families encoding plant cell wall-degrading enzymes in longhorned beetles.</title>
        <authorList>
            <person name="Shin N.R."/>
            <person name="Okamura Y."/>
            <person name="Kirsch R."/>
            <person name="Pauchet Y."/>
        </authorList>
    </citation>
    <scope>NUCLEOTIDE SEQUENCE [LARGE SCALE GENOMIC DNA]</scope>
    <source>
        <strain evidence="1">EAD_L_NR</strain>
    </source>
</reference>
<comment type="caution">
    <text evidence="1">The sequence shown here is derived from an EMBL/GenBank/DDBJ whole genome shotgun (WGS) entry which is preliminary data.</text>
</comment>